<feature type="compositionally biased region" description="Low complexity" evidence="1">
    <location>
        <begin position="137"/>
        <end position="149"/>
    </location>
</feature>
<feature type="compositionally biased region" description="Low complexity" evidence="1">
    <location>
        <begin position="750"/>
        <end position="766"/>
    </location>
</feature>
<feature type="compositionally biased region" description="Low complexity" evidence="1">
    <location>
        <begin position="1712"/>
        <end position="1745"/>
    </location>
</feature>
<dbReference type="OrthoDB" id="2504896at2759"/>
<feature type="compositionally biased region" description="Polar residues" evidence="1">
    <location>
        <begin position="1373"/>
        <end position="1382"/>
    </location>
</feature>
<evidence type="ECO:0000256" key="1">
    <source>
        <dbReference type="SAM" id="MobiDB-lite"/>
    </source>
</evidence>
<feature type="compositionally biased region" description="Low complexity" evidence="1">
    <location>
        <begin position="1757"/>
        <end position="1783"/>
    </location>
</feature>
<feature type="compositionally biased region" description="Pro residues" evidence="1">
    <location>
        <begin position="1042"/>
        <end position="1055"/>
    </location>
</feature>
<feature type="region of interest" description="Disordered" evidence="1">
    <location>
        <begin position="373"/>
        <end position="839"/>
    </location>
</feature>
<feature type="compositionally biased region" description="Basic and acidic residues" evidence="1">
    <location>
        <begin position="778"/>
        <end position="828"/>
    </location>
</feature>
<dbReference type="EMBL" id="OOIQ01000003">
    <property type="protein sequence ID" value="SPO44092.1"/>
    <property type="molecule type" value="Genomic_DNA"/>
</dbReference>
<feature type="region of interest" description="Disordered" evidence="1">
    <location>
        <begin position="1356"/>
        <end position="1400"/>
    </location>
</feature>
<feature type="compositionally biased region" description="Basic and acidic residues" evidence="1">
    <location>
        <begin position="341"/>
        <end position="351"/>
    </location>
</feature>
<protein>
    <submittedName>
        <fullName evidence="2">Uncharacterized protein</fullName>
    </submittedName>
</protein>
<feature type="compositionally biased region" description="Low complexity" evidence="1">
    <location>
        <begin position="78"/>
        <end position="96"/>
    </location>
</feature>
<feature type="region of interest" description="Disordered" evidence="1">
    <location>
        <begin position="1621"/>
        <end position="1647"/>
    </location>
</feature>
<feature type="compositionally biased region" description="Low complexity" evidence="1">
    <location>
        <begin position="829"/>
        <end position="839"/>
    </location>
</feature>
<feature type="compositionally biased region" description="Low complexity" evidence="1">
    <location>
        <begin position="854"/>
        <end position="869"/>
    </location>
</feature>
<feature type="compositionally biased region" description="Low complexity" evidence="1">
    <location>
        <begin position="1794"/>
        <end position="1816"/>
    </location>
</feature>
<feature type="region of interest" description="Disordered" evidence="1">
    <location>
        <begin position="121"/>
        <end position="358"/>
    </location>
</feature>
<feature type="compositionally biased region" description="Low complexity" evidence="1">
    <location>
        <begin position="177"/>
        <end position="220"/>
    </location>
</feature>
<feature type="compositionally biased region" description="Polar residues" evidence="1">
    <location>
        <begin position="20"/>
        <end position="36"/>
    </location>
</feature>
<feature type="compositionally biased region" description="Polar residues" evidence="1">
    <location>
        <begin position="150"/>
        <end position="160"/>
    </location>
</feature>
<feature type="region of interest" description="Disordered" evidence="1">
    <location>
        <begin position="1464"/>
        <end position="1483"/>
    </location>
</feature>
<evidence type="ECO:0000313" key="3">
    <source>
        <dbReference type="Proteomes" id="UP000325008"/>
    </source>
</evidence>
<feature type="compositionally biased region" description="Polar residues" evidence="1">
    <location>
        <begin position="222"/>
        <end position="235"/>
    </location>
</feature>
<feature type="compositionally biased region" description="Low complexity" evidence="1">
    <location>
        <begin position="236"/>
        <end position="258"/>
    </location>
</feature>
<feature type="compositionally biased region" description="Basic and acidic residues" evidence="1">
    <location>
        <begin position="1464"/>
        <end position="1476"/>
    </location>
</feature>
<feature type="compositionally biased region" description="Low complexity" evidence="1">
    <location>
        <begin position="546"/>
        <end position="562"/>
    </location>
</feature>
<proteinExistence type="predicted"/>
<feature type="compositionally biased region" description="Basic and acidic residues" evidence="1">
    <location>
        <begin position="916"/>
        <end position="944"/>
    </location>
</feature>
<organism evidence="2 3">
    <name type="scientific">Pseudozyma antarctica</name>
    <name type="common">Yeast</name>
    <name type="synonym">Candida antarctica</name>
    <dbReference type="NCBI Taxonomy" id="84753"/>
    <lineage>
        <taxon>Eukaryota</taxon>
        <taxon>Fungi</taxon>
        <taxon>Dikarya</taxon>
        <taxon>Basidiomycota</taxon>
        <taxon>Ustilaginomycotina</taxon>
        <taxon>Ustilaginomycetes</taxon>
        <taxon>Ustilaginales</taxon>
        <taxon>Ustilaginaceae</taxon>
        <taxon>Moesziomyces</taxon>
    </lineage>
</organism>
<feature type="region of interest" description="Disordered" evidence="1">
    <location>
        <begin position="854"/>
        <end position="1057"/>
    </location>
</feature>
<feature type="compositionally biased region" description="Low complexity" evidence="1">
    <location>
        <begin position="613"/>
        <end position="639"/>
    </location>
</feature>
<evidence type="ECO:0000313" key="2">
    <source>
        <dbReference type="EMBL" id="SPO44092.1"/>
    </source>
</evidence>
<name>A0A5C3FI76_PSEA2</name>
<accession>A0A5C3FI76</accession>
<feature type="compositionally biased region" description="Polar residues" evidence="1">
    <location>
        <begin position="1555"/>
        <end position="1564"/>
    </location>
</feature>
<feature type="compositionally biased region" description="Polar residues" evidence="1">
    <location>
        <begin position="1514"/>
        <end position="1524"/>
    </location>
</feature>
<sequence>MSEERSGEGAVASPPPAEQKATTTVDAFSNINNSSADAPASVTAHDSNAASAIPASSSERDVEALTAVHERSEPSLESNAAQSAASNNVAASAAAAAAQAAGAPLKKFTSLNVNKRFLEKAGPAPAASSPTLKVGTSVSPSPSHRISSPLASSRLTSAKLSSVPKPQPAGWATTKPSTPALKAAMAPAQPAATAAASTAPTPVADPAAAAQPSSSNPLPSEASASPPKTVTSPKPANSAAVQSASVPAAAAASGAAASPRLVSMGRDSPRPGSAGLESGSGQGRASPGLRNAALGSSLRAASPASVSRAPWAGVKSSLSPIPTPAARGTTLSDFPTAAEAAKAKQEQEEKAAAAAAREAAKQQAALQALDRFRGTSLGSGKHWDEMEDEDGGFLGEVVEFGDGSQYKIPTHANNDARDNDEDGPPVSKEDRFKDVSHDRSWPQRQPTRPSAAAPNERPRPAAAQPPAWGPMKNRDVPPSATGESGQAAARPSRSEQRAERVIIPTTGASVSLRSPIESRDPSAYSYGRDRRPGAGGPGGPGGYGGRQDAPAAPAAQAASAQAVRAWGPLAQRHTSLNPGAAPPPTAPVKAAPSAQPTALPQPKSAAASEPYRPAAVPASAQQQPPLAQQQQQQQEAPRAILPPRERAPLPSREAPVPATGPATTNGRPLPPHLASAGPAAQASRPLPPHLAQNLRPVAPAAPVDMVGRKTSHAIEEMPRPSGQQEPVAPRADGPARPPWGPKAAATPTRAPVADAAGAEAPASAPSAAPPAPPSAPEEDVHAAIERARKRREEEEKARLAEKERAKQKALAIEERIKAAQQQREREAAAQKAAAQKRAVEEAAAAAATVAAAASAAAAENAAARKQAPADIAASWRNARPVDAAVDPARSRRQPAPAAPKNQIAAQTQDAAVNVADIERQPSRREQREALRRDQARTRAEERSEAVNAARPAQADPAARPEAIAAIGDAVNAPKTILARPTRVASNPSAEERTREAASVPASVPRPQNAAQDAIARASNRSGSSPNSSRPVPQDKPARKSSPPAPKNAPTIPAPAPVRLYPVVPKEPQDTRHEVVQDAPPAWNRFVVHLKASRSRPRLNRFQQKQLAARVAAMSAPGRHVYPLTWDPPLAHLSMKTLSRDDQLFPKRYHRGTVITPVNLPSRVLPRGLPSIVPQIVAQNTAFGTRKQARFDLTPQWSELDRAGFGDGAAVEGQSAGVSPGGQIQVRLPGHHATVLQPGAVGSVPDRHGAAATSRHVDRATDAIIGEVLSSGGAPQQSSFEDRSRAFHVGAAPGSLGPLDYPQNGYAADAFGSHNAPGAFRAKGRRGSNAAVAFFDERQVNTPSPVSFMVNSEIKAEAGGPRGSLSPFGIPGSTRASQTQTPASSGSMLPSPSLSTQGTWGQSSLTFPVLEPRSANLADRDHIKSVWSLTTNSHSGELQNSLKDIGDDFLPSTLPMSVHDFRTDESRLTGAREEGGDRWGSSSFNRFQAYGRGASDMGGDGRDLSPVANRPNGFDPTSRSPSASMDASGVRAREAGQHHSVSSAYTSLGGSAAYAQHSSHQTSPYSPRERQQEGGNGLAQSGFSAYGGYSSGTSGNMSSMTADALYGMSNYSGGSMTPNRTSYSQYGSHASAARSAPGSPYSGMSRHTSNLTSSVAGYSLFPSSGAAGGTRGSPASNGMDGLGVLDDSMGGTFGSGRNDFYGARGYQQASRYGSGSQAQPPSSASAASTGAKWPASSTASPSASGSVLRPAASVFNPQQKYSAGAQQKAKQQSQQQAAQQQHQEQQQERADDSGAHAYASPYASAPYAGFSSTPGLW</sequence>
<feature type="compositionally biased region" description="Basic and acidic residues" evidence="1">
    <location>
        <begin position="1784"/>
        <end position="1793"/>
    </location>
</feature>
<gene>
    <name evidence="2" type="ORF">PSANT_01777</name>
</gene>
<feature type="compositionally biased region" description="Low complexity" evidence="1">
    <location>
        <begin position="1018"/>
        <end position="1030"/>
    </location>
</feature>
<feature type="region of interest" description="Disordered" evidence="1">
    <location>
        <begin position="1489"/>
        <end position="1580"/>
    </location>
</feature>
<keyword evidence="3" id="KW-1185">Reference proteome</keyword>
<feature type="region of interest" description="Disordered" evidence="1">
    <location>
        <begin position="1"/>
        <end position="96"/>
    </location>
</feature>
<feature type="compositionally biased region" description="Low complexity" evidence="1">
    <location>
        <begin position="1383"/>
        <end position="1394"/>
    </location>
</feature>
<feature type="compositionally biased region" description="Polar residues" evidence="1">
    <location>
        <begin position="1538"/>
        <end position="1548"/>
    </location>
</feature>
<feature type="compositionally biased region" description="Low complexity" evidence="1">
    <location>
        <begin position="296"/>
        <end position="312"/>
    </location>
</feature>
<feature type="compositionally biased region" description="Low complexity" evidence="1">
    <location>
        <begin position="47"/>
        <end position="57"/>
    </location>
</feature>
<feature type="compositionally biased region" description="Basic and acidic residues" evidence="1">
    <location>
        <begin position="427"/>
        <end position="441"/>
    </location>
</feature>
<feature type="region of interest" description="Disordered" evidence="1">
    <location>
        <begin position="1710"/>
        <end position="1816"/>
    </location>
</feature>
<feature type="compositionally biased region" description="Low complexity" evidence="1">
    <location>
        <begin position="448"/>
        <end position="470"/>
    </location>
</feature>
<dbReference type="Proteomes" id="UP000325008">
    <property type="component" value="Unassembled WGS sequence"/>
</dbReference>
<feature type="compositionally biased region" description="Gly residues" evidence="1">
    <location>
        <begin position="533"/>
        <end position="545"/>
    </location>
</feature>
<feature type="compositionally biased region" description="Basic and acidic residues" evidence="1">
    <location>
        <begin position="58"/>
        <end position="74"/>
    </location>
</feature>
<feature type="compositionally biased region" description="Low complexity" evidence="1">
    <location>
        <begin position="948"/>
        <end position="969"/>
    </location>
</feature>
<comment type="caution">
    <text evidence="2">The sequence shown here is derived from an EMBL/GenBank/DDBJ whole genome shotgun (WGS) entry which is preliminary data.</text>
</comment>
<reference evidence="2" key="1">
    <citation type="submission" date="2018-03" db="EMBL/GenBank/DDBJ databases">
        <authorList>
            <person name="Guldener U."/>
        </authorList>
    </citation>
    <scope>NUCLEOTIDE SEQUENCE [LARGE SCALE GENOMIC DNA]</scope>
    <source>
        <strain evidence="2">ATCC34888</strain>
    </source>
</reference>